<dbReference type="Proteomes" id="UP001237292">
    <property type="component" value="Chromosome"/>
</dbReference>
<name>A0ABY9NAU9_9PSED</name>
<gene>
    <name evidence="1" type="ORF">QL104_19710</name>
</gene>
<keyword evidence="2" id="KW-1185">Reference proteome</keyword>
<evidence type="ECO:0000313" key="2">
    <source>
        <dbReference type="Proteomes" id="UP001237292"/>
    </source>
</evidence>
<dbReference type="EMBL" id="CP133164">
    <property type="protein sequence ID" value="WMN15585.1"/>
    <property type="molecule type" value="Genomic_DNA"/>
</dbReference>
<protein>
    <submittedName>
        <fullName evidence="1">Uncharacterized protein</fullName>
    </submittedName>
</protein>
<reference evidence="1 2" key="1">
    <citation type="journal article" date="2023" name="Access Microbiol">
        <title>The genome of a steinernematid-associated Pseudomonas piscis bacterium encodes the biosynthesis of insect toxins.</title>
        <authorList>
            <person name="Awori R.M."/>
            <person name="Hendre P."/>
            <person name="Amugune N.O."/>
        </authorList>
    </citation>
    <scope>NUCLEOTIDE SEQUENCE [LARGE SCALE GENOMIC DNA]</scope>
    <source>
        <strain evidence="1 2">75</strain>
    </source>
</reference>
<accession>A0ABY9NAU9</accession>
<sequence>MKNQLLAHAPTKAERMAQWRRYLDDQESRFNNPEVHRSMCRLLSQDMLDERIISAAEKFELDELADSAYWHAVETLIDCEPDFMSSGFYDLVARDGGPSIGKLSGTLYYPADRNDYAAQIIGERDNRRLVFRMTGSIWEMEGMTITTPDGRMHDLVMTGQRINGIEYTNIDDADSYRALSDCAGLALENHDFETYRRARPLLLTSAFRKCSECLDRFAAREDCKACAGRGFVVRGGPGSTV</sequence>
<dbReference type="RefSeq" id="WP_282877630.1">
    <property type="nucleotide sequence ID" value="NZ_CP133164.1"/>
</dbReference>
<proteinExistence type="predicted"/>
<evidence type="ECO:0000313" key="1">
    <source>
        <dbReference type="EMBL" id="WMN15585.1"/>
    </source>
</evidence>
<organism evidence="1 2">
    <name type="scientific">Pseudomonas piscis</name>
    <dbReference type="NCBI Taxonomy" id="2614538"/>
    <lineage>
        <taxon>Bacteria</taxon>
        <taxon>Pseudomonadati</taxon>
        <taxon>Pseudomonadota</taxon>
        <taxon>Gammaproteobacteria</taxon>
        <taxon>Pseudomonadales</taxon>
        <taxon>Pseudomonadaceae</taxon>
        <taxon>Pseudomonas</taxon>
    </lineage>
</organism>